<dbReference type="AlphaFoldDB" id="A0A9P3LIH4"/>
<organism evidence="3 4">
    <name type="scientific">Phanerochaete sordida</name>
    <dbReference type="NCBI Taxonomy" id="48140"/>
    <lineage>
        <taxon>Eukaryota</taxon>
        <taxon>Fungi</taxon>
        <taxon>Dikarya</taxon>
        <taxon>Basidiomycota</taxon>
        <taxon>Agaricomycotina</taxon>
        <taxon>Agaricomycetes</taxon>
        <taxon>Polyporales</taxon>
        <taxon>Phanerochaetaceae</taxon>
        <taxon>Phanerochaete</taxon>
    </lineage>
</organism>
<evidence type="ECO:0000256" key="1">
    <source>
        <dbReference type="SAM" id="Coils"/>
    </source>
</evidence>
<feature type="compositionally biased region" description="Low complexity" evidence="2">
    <location>
        <begin position="493"/>
        <end position="519"/>
    </location>
</feature>
<keyword evidence="4" id="KW-1185">Reference proteome</keyword>
<comment type="caution">
    <text evidence="3">The sequence shown here is derived from an EMBL/GenBank/DDBJ whole genome shotgun (WGS) entry which is preliminary data.</text>
</comment>
<evidence type="ECO:0000313" key="3">
    <source>
        <dbReference type="EMBL" id="GJE96163.1"/>
    </source>
</evidence>
<feature type="compositionally biased region" description="Low complexity" evidence="2">
    <location>
        <begin position="288"/>
        <end position="300"/>
    </location>
</feature>
<dbReference type="Proteomes" id="UP000703269">
    <property type="component" value="Unassembled WGS sequence"/>
</dbReference>
<feature type="region of interest" description="Disordered" evidence="2">
    <location>
        <begin position="671"/>
        <end position="710"/>
    </location>
</feature>
<feature type="compositionally biased region" description="Polar residues" evidence="2">
    <location>
        <begin position="305"/>
        <end position="315"/>
    </location>
</feature>
<feature type="compositionally biased region" description="Polar residues" evidence="2">
    <location>
        <begin position="332"/>
        <end position="341"/>
    </location>
</feature>
<feature type="region of interest" description="Disordered" evidence="2">
    <location>
        <begin position="94"/>
        <end position="125"/>
    </location>
</feature>
<feature type="compositionally biased region" description="Polar residues" evidence="2">
    <location>
        <begin position="237"/>
        <end position="284"/>
    </location>
</feature>
<evidence type="ECO:0000256" key="2">
    <source>
        <dbReference type="SAM" id="MobiDB-lite"/>
    </source>
</evidence>
<protein>
    <submittedName>
        <fullName evidence="3">Uncharacterized protein</fullName>
    </submittedName>
</protein>
<proteinExistence type="predicted"/>
<sequence length="823" mass="87586">MPPPPLPATRPQDSLPVLSIELSHRVDEPLIDQEELERRLRATPRTPPNASPLSSVSTLSSRMPASPAEYPDTSPVIHGVSELSTILEADTSGISKHLPDLDDTNPSAFRPSRSPHPSAKSLVKNASDAQDYSALDLSTSDLNNEVLAALSDSGPKGGWGNGVVVEDSPVDAENANVTFNLGALDPDLAALLSPTSRKATEPTMLMANDAFRSPPRSPLHPRSKTSTPPSSPHSRDVSQGSSTLTPVGRRSTSLPRPTQPISPSRIASLSKATSSKIVAPSTASRLMRSPSERPSPSTSERAVDPSSSIGRTSLQLPRARQSPLLAERTTRPRTVSTGSAEQESRKPALSRLTNPARHLASSGSLRAGLRLYATPQSSPGHDGTESVTSHSPSAMSSSVGRRLNGVRPSLDVVGERPRAYSRARSSSLDEGSPYDAPTKRPIDWLGPRTAKAFAAAGLLDGDHESAAPSGSRPTSRFGTSRSDRDFRSHYTPSRAGFSDLGSSSSWGRRSGSISRNSESVLGTPLSDSASTPRTTFSASTAPTSVSSSSMQRHLQDELSSLQEKHSLETGALLSALSDSQRTTRVLREENAQLRDRLQYAEEQLAAAREELQRQQFAQTFNPPSTSTLGRSSLYRLAGQSATELPRRGQAPSRLQTLLRASADDLRLEDLTVAEDPNPKPLPHDSTSYAGSHRRRGSGSSSIFPPVPSNMTMLLHDDAAAPENLGTHSSVSGSPRSAAMALGKTISRPPLEQQGAYGSHAPHYSVSSSAGNISPTTACFSMMTGSPGSLRLQPEHEVLLGDMPSLDLHAPSEDVHEFYPRHGL</sequence>
<name>A0A9P3LIH4_9APHY</name>
<gene>
    <name evidence="3" type="ORF">PsYK624_123560</name>
</gene>
<accession>A0A9P3LIH4</accession>
<dbReference type="EMBL" id="BPQB01000056">
    <property type="protein sequence ID" value="GJE96163.1"/>
    <property type="molecule type" value="Genomic_DNA"/>
</dbReference>
<reference evidence="3 4" key="1">
    <citation type="submission" date="2021-08" db="EMBL/GenBank/DDBJ databases">
        <title>Draft Genome Sequence of Phanerochaete sordida strain YK-624.</title>
        <authorList>
            <person name="Mori T."/>
            <person name="Dohra H."/>
            <person name="Suzuki T."/>
            <person name="Kawagishi H."/>
            <person name="Hirai H."/>
        </authorList>
    </citation>
    <scope>NUCLEOTIDE SEQUENCE [LARGE SCALE GENOMIC DNA]</scope>
    <source>
        <strain evidence="3 4">YK-624</strain>
    </source>
</reference>
<feature type="compositionally biased region" description="Polar residues" evidence="2">
    <location>
        <begin position="471"/>
        <end position="480"/>
    </location>
</feature>
<feature type="region of interest" description="Disordered" evidence="2">
    <location>
        <begin position="209"/>
        <end position="444"/>
    </location>
</feature>
<evidence type="ECO:0000313" key="4">
    <source>
        <dbReference type="Proteomes" id="UP000703269"/>
    </source>
</evidence>
<feature type="compositionally biased region" description="Low complexity" evidence="2">
    <location>
        <begin position="51"/>
        <end position="61"/>
    </location>
</feature>
<feature type="coiled-coil region" evidence="1">
    <location>
        <begin position="576"/>
        <end position="617"/>
    </location>
</feature>
<dbReference type="OrthoDB" id="3216045at2759"/>
<feature type="compositionally biased region" description="Low complexity" evidence="2">
    <location>
        <begin position="528"/>
        <end position="549"/>
    </location>
</feature>
<keyword evidence="1" id="KW-0175">Coiled coil</keyword>
<feature type="region of interest" description="Disordered" evidence="2">
    <location>
        <begin position="37"/>
        <end position="76"/>
    </location>
</feature>
<feature type="compositionally biased region" description="Polar residues" evidence="2">
    <location>
        <begin position="374"/>
        <end position="399"/>
    </location>
</feature>
<feature type="region of interest" description="Disordered" evidence="2">
    <location>
        <begin position="461"/>
        <end position="559"/>
    </location>
</feature>